<dbReference type="GO" id="GO:0015035">
    <property type="term" value="F:protein-disulfide reductase activity"/>
    <property type="evidence" value="ECO:0007669"/>
    <property type="project" value="InterPro"/>
</dbReference>
<dbReference type="InterPro" id="IPR013766">
    <property type="entry name" value="Thioredoxin_domain"/>
</dbReference>
<dbReference type="NCBIfam" id="TIGR01068">
    <property type="entry name" value="thioredoxin"/>
    <property type="match status" value="1"/>
</dbReference>
<evidence type="ECO:0000256" key="3">
    <source>
        <dbReference type="ARBA" id="ARBA00023284"/>
    </source>
</evidence>
<dbReference type="InterPro" id="IPR017937">
    <property type="entry name" value="Thioredoxin_CS"/>
</dbReference>
<proteinExistence type="evidence at transcript level"/>
<keyword evidence="1" id="KW-0702">S-nitrosylation</keyword>
<dbReference type="PROSITE" id="PS51352">
    <property type="entry name" value="THIOREDOXIN_2"/>
    <property type="match status" value="1"/>
</dbReference>
<dbReference type="EMBL" id="AB911105">
    <property type="protein sequence ID" value="BAP28181.1"/>
    <property type="molecule type" value="mRNA"/>
</dbReference>
<evidence type="ECO:0000256" key="1">
    <source>
        <dbReference type="ARBA" id="ARBA00022799"/>
    </source>
</evidence>
<keyword evidence="2 6" id="KW-1015">Disulfide bond</keyword>
<evidence type="ECO:0000256" key="2">
    <source>
        <dbReference type="ARBA" id="ARBA00023157"/>
    </source>
</evidence>
<dbReference type="InterPro" id="IPR005746">
    <property type="entry name" value="Thioredoxin"/>
</dbReference>
<dbReference type="FunFam" id="3.40.30.10:FF:000245">
    <property type="entry name" value="Thioredoxin"/>
    <property type="match status" value="1"/>
</dbReference>
<keyword evidence="3 6" id="KW-0676">Redox-active center</keyword>
<protein>
    <recommendedName>
        <fullName evidence="4">Thioredoxin</fullName>
    </recommendedName>
</protein>
<evidence type="ECO:0000259" key="7">
    <source>
        <dbReference type="PROSITE" id="PS51352"/>
    </source>
</evidence>
<sequence length="107" mass="11960">MPLILIHSEDEFNKALADAGSKLVVVDFFADWCGPCKVIGPKFEAMSNEFKDDIVALKVDVDECSDVSESQGIECMPTFLFFKNTKKVDQFSGANESKLHQMILTHK</sequence>
<accession>A0A077K851</accession>
<dbReference type="PANTHER" id="PTHR46115">
    <property type="entry name" value="THIOREDOXIN-LIKE PROTEIN 1"/>
    <property type="match status" value="1"/>
</dbReference>
<name>A0A077K851_ASCSS</name>
<evidence type="ECO:0000256" key="6">
    <source>
        <dbReference type="PIRSR" id="PIRSR000077-4"/>
    </source>
</evidence>
<dbReference type="PROSITE" id="PS00194">
    <property type="entry name" value="THIOREDOXIN_1"/>
    <property type="match status" value="1"/>
</dbReference>
<dbReference type="AlphaFoldDB" id="A0A077K851"/>
<dbReference type="SUPFAM" id="SSF52833">
    <property type="entry name" value="Thioredoxin-like"/>
    <property type="match status" value="1"/>
</dbReference>
<gene>
    <name evidence="8" type="primary">AsTrx1</name>
</gene>
<evidence type="ECO:0000256" key="4">
    <source>
        <dbReference type="PIRNR" id="PIRNR000077"/>
    </source>
</evidence>
<dbReference type="CDD" id="cd02947">
    <property type="entry name" value="TRX_family"/>
    <property type="match status" value="1"/>
</dbReference>
<dbReference type="Pfam" id="PF00085">
    <property type="entry name" value="Thioredoxin"/>
    <property type="match status" value="1"/>
</dbReference>
<comment type="similarity">
    <text evidence="4">Belongs to the thioredoxin family.</text>
</comment>
<feature type="active site" description="Nucleophile" evidence="5">
    <location>
        <position position="36"/>
    </location>
</feature>
<feature type="domain" description="Thioredoxin" evidence="7">
    <location>
        <begin position="1"/>
        <end position="107"/>
    </location>
</feature>
<feature type="site" description="Deprotonates C-terminal active site Cys" evidence="5">
    <location>
        <position position="27"/>
    </location>
</feature>
<feature type="disulfide bond" description="Redox-active" evidence="6">
    <location>
        <begin position="33"/>
        <end position="36"/>
    </location>
</feature>
<evidence type="ECO:0000256" key="5">
    <source>
        <dbReference type="PIRSR" id="PIRSR000077-1"/>
    </source>
</evidence>
<evidence type="ECO:0000313" key="8">
    <source>
        <dbReference type="EMBL" id="BAP28181.1"/>
    </source>
</evidence>
<feature type="active site" description="Nucleophile" evidence="5">
    <location>
        <position position="33"/>
    </location>
</feature>
<dbReference type="InterPro" id="IPR036249">
    <property type="entry name" value="Thioredoxin-like_sf"/>
</dbReference>
<organism evidence="8">
    <name type="scientific">Ascidia sydneiensis samea</name>
    <name type="common">Vanadium-rich ascidian</name>
    <dbReference type="NCBI Taxonomy" id="79730"/>
    <lineage>
        <taxon>Eukaryota</taxon>
        <taxon>Metazoa</taxon>
        <taxon>Chordata</taxon>
        <taxon>Tunicata</taxon>
        <taxon>Ascidiacea</taxon>
        <taxon>Phlebobranchia</taxon>
        <taxon>Ascidiidae</taxon>
        <taxon>Ascidia</taxon>
    </lineage>
</organism>
<reference evidence="8" key="1">
    <citation type="journal article" date="2014" name="Biochim. Biophys. Acta">
        <title>Participation of thioredoxin in the V(V)-reduction reaction by Vanabin2.</title>
        <authorList>
            <person name="Ueki T."/>
            <person name="Uwagaki M."/>
            <person name="Yamamoto S."/>
            <person name="Michibata H."/>
        </authorList>
    </citation>
    <scope>NUCLEOTIDE SEQUENCE</scope>
</reference>
<feature type="site" description="Contributes to redox potential value" evidence="5">
    <location>
        <position position="34"/>
    </location>
</feature>
<dbReference type="Gene3D" id="3.40.30.10">
    <property type="entry name" value="Glutaredoxin"/>
    <property type="match status" value="1"/>
</dbReference>
<feature type="site" description="Contributes to redox potential value" evidence="5">
    <location>
        <position position="35"/>
    </location>
</feature>
<dbReference type="PRINTS" id="PR00421">
    <property type="entry name" value="THIOREDOXIN"/>
</dbReference>
<dbReference type="PIRSF" id="PIRSF000077">
    <property type="entry name" value="Thioredoxin"/>
    <property type="match status" value="1"/>
</dbReference>